<dbReference type="STRING" id="1453429.UCYN_01030"/>
<gene>
    <name evidence="1" type="ordered locus">UCYN_01030</name>
</gene>
<evidence type="ECO:0000313" key="1">
    <source>
        <dbReference type="EMBL" id="ADB94856.1"/>
    </source>
</evidence>
<reference evidence="1 2" key="1">
    <citation type="journal article" date="2010" name="Nature">
        <title>Metabolic streamlining in an open-ocean nitrogen-fixing cyanobacterium.</title>
        <authorList>
            <person name="Tripp H.J."/>
            <person name="Bench S.R."/>
            <person name="Turk K.A."/>
            <person name="Foster R.A."/>
            <person name="Desany B.A."/>
            <person name="Niazi F."/>
            <person name="Affourtit J.P."/>
            <person name="Zehr J.P."/>
        </authorList>
    </citation>
    <scope>NUCLEOTIDE SEQUENCE [LARGE SCALE GENOMIC DNA]</scope>
    <source>
        <strain evidence="2">ALOHA</strain>
    </source>
</reference>
<sequence>MNFLRDQVNTFTGKTRFLVSRIFLHISGEDAAPLLGILNEEARAAVDQEGDLLKMGEGLVRICQYLLQFSFNWQSSANEGDIFWEEEMAGDYFNELFSDSAQRYLSSEDLESDIKKENSVLSLPSNRNLVIMITIACTGEVPDLETNLADKEALEYGLKALLNLHYQERLEALQIHYSPAHFGDELTNDQLLLNFPELIPL</sequence>
<name>D3EN06_ATETH</name>
<evidence type="ECO:0008006" key="3">
    <source>
        <dbReference type="Google" id="ProtNLM"/>
    </source>
</evidence>
<dbReference type="RefSeq" id="WP_012953521.1">
    <property type="nucleotide sequence ID" value="NC_013771.1"/>
</dbReference>
<dbReference type="AlphaFoldDB" id="D3EN06"/>
<evidence type="ECO:0000313" key="2">
    <source>
        <dbReference type="Proteomes" id="UP000001405"/>
    </source>
</evidence>
<proteinExistence type="predicted"/>
<keyword evidence="2" id="KW-1185">Reference proteome</keyword>
<dbReference type="InterPro" id="IPR010903">
    <property type="entry name" value="DUF1517"/>
</dbReference>
<organism evidence="2">
    <name type="scientific">Atelocyanobacterium thalassa (isolate ALOHA)</name>
    <dbReference type="NCBI Taxonomy" id="1453429"/>
    <lineage>
        <taxon>Bacteria</taxon>
        <taxon>Bacillati</taxon>
        <taxon>Cyanobacteriota</taxon>
        <taxon>Cyanophyceae</taxon>
        <taxon>Oscillatoriophycideae</taxon>
        <taxon>Chroococcales</taxon>
        <taxon>Aphanothecaceae</taxon>
        <taxon>Candidatus Atelocyanobacterium</taxon>
        <taxon>Candidatus Atelocyanobacterium thalassae</taxon>
    </lineage>
</organism>
<dbReference type="HOGENOM" id="CLU_1364305_0_0_3"/>
<protein>
    <recommendedName>
        <fullName evidence="3">DUF1517 domain-containing protein</fullName>
    </recommendedName>
</protein>
<dbReference type="KEGG" id="cyu:UCYN_01030"/>
<dbReference type="Proteomes" id="UP000001405">
    <property type="component" value="Chromosome"/>
</dbReference>
<dbReference type="Pfam" id="PF07466">
    <property type="entry name" value="DUF1517"/>
    <property type="match status" value="1"/>
</dbReference>
<dbReference type="OrthoDB" id="456652at2"/>
<accession>D3EN06</accession>
<dbReference type="EMBL" id="CP001842">
    <property type="protein sequence ID" value="ADB94856.1"/>
    <property type="molecule type" value="Genomic_DNA"/>
</dbReference>
<dbReference type="PATRIC" id="fig|713887.8.peg.96"/>